<dbReference type="GO" id="GO:0006417">
    <property type="term" value="P:regulation of translation"/>
    <property type="evidence" value="ECO:0007669"/>
    <property type="project" value="UniProtKB-KW"/>
</dbReference>
<reference evidence="8" key="1">
    <citation type="journal article" date="2020" name="Stud. Mycol.">
        <title>101 Dothideomycetes genomes: a test case for predicting lifestyles and emergence of pathogens.</title>
        <authorList>
            <person name="Haridas S."/>
            <person name="Albert R."/>
            <person name="Binder M."/>
            <person name="Bloem J."/>
            <person name="Labutti K."/>
            <person name="Salamov A."/>
            <person name="Andreopoulos B."/>
            <person name="Baker S."/>
            <person name="Barry K."/>
            <person name="Bills G."/>
            <person name="Bluhm B."/>
            <person name="Cannon C."/>
            <person name="Castanera R."/>
            <person name="Culley D."/>
            <person name="Daum C."/>
            <person name="Ezra D."/>
            <person name="Gonzalez J."/>
            <person name="Henrissat B."/>
            <person name="Kuo A."/>
            <person name="Liang C."/>
            <person name="Lipzen A."/>
            <person name="Lutzoni F."/>
            <person name="Magnuson J."/>
            <person name="Mondo S."/>
            <person name="Nolan M."/>
            <person name="Ohm R."/>
            <person name="Pangilinan J."/>
            <person name="Park H.-J."/>
            <person name="Ramirez L."/>
            <person name="Alfaro M."/>
            <person name="Sun H."/>
            <person name="Tritt A."/>
            <person name="Yoshinaga Y."/>
            <person name="Zwiers L.-H."/>
            <person name="Turgeon B."/>
            <person name="Goodwin S."/>
            <person name="Spatafora J."/>
            <person name="Crous P."/>
            <person name="Grigoriev I."/>
        </authorList>
    </citation>
    <scope>NUCLEOTIDE SEQUENCE</scope>
    <source>
        <strain evidence="8">CBS 175.79</strain>
    </source>
</reference>
<name>A0A6A5XR79_9PLEO</name>
<proteinExistence type="inferred from homology"/>
<dbReference type="PANTHER" id="PTHR19316:SF18">
    <property type="entry name" value="HSP70-BINDING PROTEIN 1"/>
    <property type="match status" value="1"/>
</dbReference>
<dbReference type="EMBL" id="ML978069">
    <property type="protein sequence ID" value="KAF2015337.1"/>
    <property type="molecule type" value="Genomic_DNA"/>
</dbReference>
<dbReference type="InterPro" id="IPR050693">
    <property type="entry name" value="Hsp70_NEF-Inhibitors"/>
</dbReference>
<dbReference type="Proteomes" id="UP000799778">
    <property type="component" value="Unassembled WGS sequence"/>
</dbReference>
<dbReference type="InterPro" id="IPR011989">
    <property type="entry name" value="ARM-like"/>
</dbReference>
<feature type="domain" description="Nucleotide exchange factor Fes1" evidence="7">
    <location>
        <begin position="6"/>
        <end position="90"/>
    </location>
</feature>
<dbReference type="GO" id="GO:0000774">
    <property type="term" value="F:adenyl-nucleotide exchange factor activity"/>
    <property type="evidence" value="ECO:0007669"/>
    <property type="project" value="TreeGrafter"/>
</dbReference>
<evidence type="ECO:0000313" key="8">
    <source>
        <dbReference type="EMBL" id="KAF2015337.1"/>
    </source>
</evidence>
<evidence type="ECO:0000256" key="3">
    <source>
        <dbReference type="ARBA" id="ARBA00022490"/>
    </source>
</evidence>
<dbReference type="InterPro" id="IPR013918">
    <property type="entry name" value="Nucleotide_exch_fac_Fes1"/>
</dbReference>
<comment type="similarity">
    <text evidence="2">Belongs to the FES1 family.</text>
</comment>
<dbReference type="GO" id="GO:0005783">
    <property type="term" value="C:endoplasmic reticulum"/>
    <property type="evidence" value="ECO:0007669"/>
    <property type="project" value="TreeGrafter"/>
</dbReference>
<keyword evidence="4" id="KW-0677">Repeat</keyword>
<evidence type="ECO:0000256" key="2">
    <source>
        <dbReference type="ARBA" id="ARBA00011045"/>
    </source>
</evidence>
<organism evidence="8 9">
    <name type="scientific">Aaosphaeria arxii CBS 175.79</name>
    <dbReference type="NCBI Taxonomy" id="1450172"/>
    <lineage>
        <taxon>Eukaryota</taxon>
        <taxon>Fungi</taxon>
        <taxon>Dikarya</taxon>
        <taxon>Ascomycota</taxon>
        <taxon>Pezizomycotina</taxon>
        <taxon>Dothideomycetes</taxon>
        <taxon>Pleosporomycetidae</taxon>
        <taxon>Pleosporales</taxon>
        <taxon>Pleosporales incertae sedis</taxon>
        <taxon>Aaosphaeria</taxon>
    </lineage>
</organism>
<dbReference type="Pfam" id="PF08609">
    <property type="entry name" value="Fes1"/>
    <property type="match status" value="1"/>
</dbReference>
<evidence type="ECO:0000256" key="1">
    <source>
        <dbReference type="ARBA" id="ARBA00004496"/>
    </source>
</evidence>
<dbReference type="Gene3D" id="1.25.10.10">
    <property type="entry name" value="Leucine-rich Repeat Variant"/>
    <property type="match status" value="1"/>
</dbReference>
<keyword evidence="3" id="KW-0963">Cytoplasm</keyword>
<accession>A0A6A5XR79</accession>
<protein>
    <submittedName>
        <fullName evidence="8">Fes1-domain-containing protein</fullName>
    </submittedName>
</protein>
<dbReference type="GeneID" id="54285172"/>
<dbReference type="Pfam" id="PF13646">
    <property type="entry name" value="HEAT_2"/>
    <property type="match status" value="1"/>
</dbReference>
<keyword evidence="5" id="KW-0810">Translation regulation</keyword>
<comment type="function">
    <text evidence="6">Functions as a nucleotide exchange factor (NEF) for Hsp70 chaperones which accelerates the release of ADP. Required for fully efficient Hsp70-mediated folding of proteins.</text>
</comment>
<dbReference type="InterPro" id="IPR016024">
    <property type="entry name" value="ARM-type_fold"/>
</dbReference>
<evidence type="ECO:0000259" key="7">
    <source>
        <dbReference type="Pfam" id="PF08609"/>
    </source>
</evidence>
<keyword evidence="9" id="KW-1185">Reference proteome</keyword>
<evidence type="ECO:0000256" key="5">
    <source>
        <dbReference type="ARBA" id="ARBA00022845"/>
    </source>
</evidence>
<dbReference type="FunFam" id="1.25.10.10:FF:000434">
    <property type="entry name" value="Hsp70 nucleotide exchange factor fes1"/>
    <property type="match status" value="1"/>
</dbReference>
<evidence type="ECO:0000256" key="6">
    <source>
        <dbReference type="ARBA" id="ARBA00024912"/>
    </source>
</evidence>
<dbReference type="OrthoDB" id="10250458at2759"/>
<gene>
    <name evidence="8" type="ORF">BU24DRAFT_421638</name>
</gene>
<sequence length="209" mass="22934">MTDPALNNLLKWGLENSSATRAAATDDQPAPQTQLSADAVRALFGGKSDAQLMLEAMDAVESDEVDLENKLIAFDNFEQLVEGIDNANNLENLGLWTRLVDQMAHEEPEIRMYAAWCAGIAVQNNIKSQERLLILGAIPTLINLATQDKDKSVRKKAILALSSTVRNYQPALDETVAKVPAEFKPEGKLDAEDMASVDSLINKLRENVK</sequence>
<dbReference type="RefSeq" id="XP_033383676.1">
    <property type="nucleotide sequence ID" value="XM_033527775.1"/>
</dbReference>
<evidence type="ECO:0000313" key="9">
    <source>
        <dbReference type="Proteomes" id="UP000799778"/>
    </source>
</evidence>
<dbReference type="SUPFAM" id="SSF48371">
    <property type="entry name" value="ARM repeat"/>
    <property type="match status" value="1"/>
</dbReference>
<evidence type="ECO:0000256" key="4">
    <source>
        <dbReference type="ARBA" id="ARBA00022737"/>
    </source>
</evidence>
<comment type="subcellular location">
    <subcellularLocation>
        <location evidence="1">Cytoplasm</location>
    </subcellularLocation>
</comment>
<dbReference type="AlphaFoldDB" id="A0A6A5XR79"/>
<dbReference type="PANTHER" id="PTHR19316">
    <property type="entry name" value="PROTEIN FOLDING REGULATOR"/>
    <property type="match status" value="1"/>
</dbReference>